<evidence type="ECO:0000313" key="2">
    <source>
        <dbReference type="EMBL" id="BBI62312.1"/>
    </source>
</evidence>
<dbReference type="KEGG" id="hsr:HSBAA_36180"/>
<reference evidence="2 3" key="1">
    <citation type="journal article" date="2019" name="Microbiol. Resour. Announc.">
        <title>Complete Genome Sequence of Halomonas sulfidaeris Strain Esulfide1 Isolated from a Metal Sulfide Rock at a Depth of 2,200 Meters, Obtained Using Nanopore Sequencing.</title>
        <authorList>
            <person name="Saito M."/>
            <person name="Nishigata A."/>
            <person name="Galipon J."/>
            <person name="Arakawa K."/>
        </authorList>
    </citation>
    <scope>NUCLEOTIDE SEQUENCE [LARGE SCALE GENOMIC DNA]</scope>
    <source>
        <strain evidence="2 3">ATCC BAA-803</strain>
    </source>
</reference>
<dbReference type="PANTHER" id="PTHR46211">
    <property type="entry name" value="GLYCEROPHOSPHORYL DIESTER PHOSPHODIESTERASE"/>
    <property type="match status" value="1"/>
</dbReference>
<dbReference type="PROSITE" id="PS51704">
    <property type="entry name" value="GP_PDE"/>
    <property type="match status" value="1"/>
</dbReference>
<dbReference type="Proteomes" id="UP000320231">
    <property type="component" value="Chromosome"/>
</dbReference>
<dbReference type="GO" id="GO:0008081">
    <property type="term" value="F:phosphoric diester hydrolase activity"/>
    <property type="evidence" value="ECO:0007669"/>
    <property type="project" value="InterPro"/>
</dbReference>
<gene>
    <name evidence="2" type="ORF">HSBAA_36180</name>
</gene>
<organism evidence="2 3">
    <name type="scientific">Vreelandella sulfidaeris</name>
    <dbReference type="NCBI Taxonomy" id="115553"/>
    <lineage>
        <taxon>Bacteria</taxon>
        <taxon>Pseudomonadati</taxon>
        <taxon>Pseudomonadota</taxon>
        <taxon>Gammaproteobacteria</taxon>
        <taxon>Oceanospirillales</taxon>
        <taxon>Halomonadaceae</taxon>
        <taxon>Vreelandella</taxon>
    </lineage>
</organism>
<dbReference type="GO" id="GO:0006629">
    <property type="term" value="P:lipid metabolic process"/>
    <property type="evidence" value="ECO:0007669"/>
    <property type="project" value="InterPro"/>
</dbReference>
<dbReference type="CDD" id="cd08556">
    <property type="entry name" value="GDPD"/>
    <property type="match status" value="1"/>
</dbReference>
<dbReference type="InterPro" id="IPR030395">
    <property type="entry name" value="GP_PDE_dom"/>
</dbReference>
<protein>
    <recommendedName>
        <fullName evidence="1">GP-PDE domain-containing protein</fullName>
    </recommendedName>
</protein>
<accession>A0A455U850</accession>
<dbReference type="PANTHER" id="PTHR46211:SF1">
    <property type="entry name" value="GLYCEROPHOSPHODIESTER PHOSPHODIESTERASE, CYTOPLASMIC"/>
    <property type="match status" value="1"/>
</dbReference>
<evidence type="ECO:0000259" key="1">
    <source>
        <dbReference type="PROSITE" id="PS51704"/>
    </source>
</evidence>
<evidence type="ECO:0000313" key="3">
    <source>
        <dbReference type="Proteomes" id="UP000320231"/>
    </source>
</evidence>
<proteinExistence type="predicted"/>
<dbReference type="Gene3D" id="3.20.20.190">
    <property type="entry name" value="Phosphatidylinositol (PI) phosphodiesterase"/>
    <property type="match status" value="1"/>
</dbReference>
<name>A0A455U850_9GAMM</name>
<dbReference type="SUPFAM" id="SSF51695">
    <property type="entry name" value="PLC-like phosphodiesterases"/>
    <property type="match status" value="1"/>
</dbReference>
<sequence length="119" mass="13637">MATMSPLLLEHINTRAPELRVTLLAQLILPGTLNRRGFDALGLRHNRITQGEIRLARLYGYEIHAWTVNDRARMSALIDLGVDAIITDYPDRLTALIHDRRELSDGALMLVKLRNWLRQ</sequence>
<dbReference type="AlphaFoldDB" id="A0A455U850"/>
<feature type="domain" description="GP-PDE" evidence="1">
    <location>
        <begin position="1"/>
        <end position="97"/>
    </location>
</feature>
<dbReference type="InterPro" id="IPR017946">
    <property type="entry name" value="PLC-like_Pdiesterase_TIM-brl"/>
</dbReference>
<dbReference type="Pfam" id="PF03009">
    <property type="entry name" value="GDPD"/>
    <property type="match status" value="1"/>
</dbReference>
<dbReference type="EMBL" id="AP019514">
    <property type="protein sequence ID" value="BBI62312.1"/>
    <property type="molecule type" value="Genomic_DNA"/>
</dbReference>